<dbReference type="EMBL" id="QTTQ01000011">
    <property type="protein sequence ID" value="REE80670.1"/>
    <property type="molecule type" value="Genomic_DNA"/>
</dbReference>
<feature type="chain" id="PRO_5017608711" evidence="1">
    <location>
        <begin position="23"/>
        <end position="124"/>
    </location>
</feature>
<dbReference type="OrthoDB" id="1452302at2"/>
<dbReference type="Proteomes" id="UP000256429">
    <property type="component" value="Unassembled WGS sequence"/>
</dbReference>
<evidence type="ECO:0000256" key="1">
    <source>
        <dbReference type="SAM" id="SignalP"/>
    </source>
</evidence>
<reference evidence="2 3" key="1">
    <citation type="submission" date="2018-08" db="EMBL/GenBank/DDBJ databases">
        <title>Genomic Encyclopedia of Type Strains, Phase III (KMG-III): the genomes of soil and plant-associated and newly described type strains.</title>
        <authorList>
            <person name="Whitman W."/>
        </authorList>
    </citation>
    <scope>NUCLEOTIDE SEQUENCE [LARGE SCALE GENOMIC DNA]</scope>
    <source>
        <strain evidence="2 3">325-5</strain>
    </source>
</reference>
<keyword evidence="3" id="KW-1185">Reference proteome</keyword>
<dbReference type="AlphaFoldDB" id="A0A3D9RLB2"/>
<name>A0A3D9RLB2_9FLAO</name>
<evidence type="ECO:0000313" key="2">
    <source>
        <dbReference type="EMBL" id="REE80670.1"/>
    </source>
</evidence>
<sequence length="124" mass="14594">MFLKKPFLIIAVLFFSIGTSFSQEINIDFENPFLPKSIYSLNISTETSSPFNINNKLNLKQYKFVVLNTKNLEEGYFTIPIENMGKIPSKYIFDTYQKIYNNMKLKSSFFNVSDLYRVPFRNKN</sequence>
<organism evidence="2 3">
    <name type="scientific">Lutibacter oceani</name>
    <dbReference type="NCBI Taxonomy" id="1853311"/>
    <lineage>
        <taxon>Bacteria</taxon>
        <taxon>Pseudomonadati</taxon>
        <taxon>Bacteroidota</taxon>
        <taxon>Flavobacteriia</taxon>
        <taxon>Flavobacteriales</taxon>
        <taxon>Flavobacteriaceae</taxon>
        <taxon>Lutibacter</taxon>
    </lineage>
</organism>
<keyword evidence="1" id="KW-0732">Signal</keyword>
<accession>A0A3D9RLB2</accession>
<protein>
    <submittedName>
        <fullName evidence="2">Uncharacterized protein</fullName>
    </submittedName>
</protein>
<proteinExistence type="predicted"/>
<gene>
    <name evidence="2" type="ORF">BX611_2319</name>
</gene>
<evidence type="ECO:0000313" key="3">
    <source>
        <dbReference type="Proteomes" id="UP000256429"/>
    </source>
</evidence>
<comment type="caution">
    <text evidence="2">The sequence shown here is derived from an EMBL/GenBank/DDBJ whole genome shotgun (WGS) entry which is preliminary data.</text>
</comment>
<feature type="signal peptide" evidence="1">
    <location>
        <begin position="1"/>
        <end position="22"/>
    </location>
</feature>
<dbReference type="RefSeq" id="WP_115881320.1">
    <property type="nucleotide sequence ID" value="NZ_QTTQ01000011.1"/>
</dbReference>